<feature type="compositionally biased region" description="Low complexity" evidence="1">
    <location>
        <begin position="23"/>
        <end position="56"/>
    </location>
</feature>
<keyword evidence="3" id="KW-0614">Plasmid</keyword>
<evidence type="ECO:0000256" key="1">
    <source>
        <dbReference type="SAM" id="MobiDB-lite"/>
    </source>
</evidence>
<dbReference type="AlphaFoldDB" id="F2L780"/>
<feature type="chain" id="PRO_5003282135" description="Lipoprotein" evidence="2">
    <location>
        <begin position="29"/>
        <end position="233"/>
    </location>
</feature>
<name>F2L780_PSEUX</name>
<protein>
    <recommendedName>
        <fullName evidence="4">Lipoprotein</fullName>
    </recommendedName>
</protein>
<geneLocation type="plasmid" evidence="3">
    <name>pPSED02</name>
</geneLocation>
<feature type="signal peptide" evidence="2">
    <location>
        <begin position="1"/>
        <end position="28"/>
    </location>
</feature>
<keyword evidence="2" id="KW-0732">Signal</keyword>
<proteinExistence type="predicted"/>
<dbReference type="EMBL" id="CP002597">
    <property type="protein sequence ID" value="AEA29053.1"/>
    <property type="molecule type" value="Genomic_DNA"/>
</dbReference>
<reference evidence="3" key="1">
    <citation type="journal article" date="2011" name="J. Bacteriol.">
        <title>Genome sequence of the 1,4-dioxane-degrading Pseudonocardia dioxanivorans strain CB1190.</title>
        <authorList>
            <person name="Sales C.M."/>
            <person name="Mahendra S."/>
            <person name="Grostern A."/>
            <person name="Parales R.E."/>
            <person name="Goodwin L.A."/>
            <person name="Woyke T."/>
            <person name="Nolan M."/>
            <person name="Lapidus A."/>
            <person name="Chertkov O."/>
            <person name="Ovchinnikova G."/>
            <person name="Sczyrba A."/>
            <person name="Alvarez-Cohen L."/>
        </authorList>
    </citation>
    <scope>NUCLEOTIDE SEQUENCE</scope>
    <source>
        <strain evidence="3">CB1190</strain>
        <plasmid evidence="3">pPSED02</plasmid>
    </source>
</reference>
<gene>
    <name evidence="3" type="ORF">Psed_6996</name>
</gene>
<feature type="region of interest" description="Disordered" evidence="1">
    <location>
        <begin position="23"/>
        <end position="61"/>
    </location>
</feature>
<evidence type="ECO:0008006" key="4">
    <source>
        <dbReference type="Google" id="ProtNLM"/>
    </source>
</evidence>
<dbReference type="PROSITE" id="PS51257">
    <property type="entry name" value="PROKAR_LIPOPROTEIN"/>
    <property type="match status" value="1"/>
</dbReference>
<dbReference type="RefSeq" id="WP_014203942.1">
    <property type="nucleotide sequence ID" value="NC_016601.1"/>
</dbReference>
<organism evidence="3">
    <name type="scientific">Pseudonocardia dioxanivorans (strain ATCC 55486 / DSM 44775 / JCM 13855 / CB1190)</name>
    <dbReference type="NCBI Taxonomy" id="675635"/>
    <lineage>
        <taxon>Bacteria</taxon>
        <taxon>Bacillati</taxon>
        <taxon>Actinomycetota</taxon>
        <taxon>Actinomycetes</taxon>
        <taxon>Pseudonocardiales</taxon>
        <taxon>Pseudonocardiaceae</taxon>
        <taxon>Pseudonocardia</taxon>
    </lineage>
</organism>
<evidence type="ECO:0000313" key="3">
    <source>
        <dbReference type="EMBL" id="AEA29053.1"/>
    </source>
</evidence>
<evidence type="ECO:0000256" key="2">
    <source>
        <dbReference type="SAM" id="SignalP"/>
    </source>
</evidence>
<accession>F2L780</accession>
<sequence>MRRALIITIAAIAAATLAACSSSPNAPAANPGGPLSTTQPAAAATPSAPPAATTQTKSGQGTDVVTLDTSVEVGILKFDCSKCTGTVEVKTDAEYDPNIVFYGHKAPYVGTSWLGMRGDTVTRIQVNTKGPWTVTVGGLDLIRVVDGKSPIAGKGDEVLRLTTPAGAAAITNKGGQYSNFTVWVMTDGTSSPELAVNEVGGSYEGTVMFPVAGPDKIQLVQVKSDGNWTITPK</sequence>